<sequence>MVNTLDKSFVTGSSWKPDLFKGKVVFVTGGAGTICRVQVEAMVLLGCKAAILGREEKKTIDAAKEIESLVRSPTENDDADPIVLPLGNIDVRNFDQLKNAVKKTVDTFGHIDYLIAGAAGNFICDFMNLSPNAFKSVIDIDLLGSFNTVKACASQLIKNKGSVLFVSATFHYYGVPFQLHVGAAKAGIDALSNNLAVELGPLGVRSNCIAPGAIGQTEGFKRLTGTDFEEKSLNKIPLQRLGTTRDIAEATVFLFSPAASYISGSVMVVDGGMWHTGTYFSNNLYPEKLLKSMQSKL</sequence>
<dbReference type="PANTHER" id="PTHR43296:SF2">
    <property type="entry name" value="PEROXISOMAL 2,4-DIENOYL-COA REDUCTASE [(3E)-ENOYL-COA-PRODUCING]"/>
    <property type="match status" value="1"/>
</dbReference>
<evidence type="ECO:0000313" key="7">
    <source>
        <dbReference type="Proteomes" id="UP000001640"/>
    </source>
</evidence>
<dbReference type="InterPro" id="IPR045017">
    <property type="entry name" value="DECR2-like"/>
</dbReference>
<dbReference type="GO" id="GO:0008670">
    <property type="term" value="F:2,4-dienoyl-CoA reductase (NADPH) activity"/>
    <property type="evidence" value="ECO:0007669"/>
    <property type="project" value="EnsemblFungi"/>
</dbReference>
<dbReference type="PRINTS" id="PR00081">
    <property type="entry name" value="GDHRDH"/>
</dbReference>
<dbReference type="KEGG" id="ncs:NCAS_0G01600"/>
<dbReference type="GeneID" id="96904713"/>
<keyword evidence="2" id="KW-0560">Oxidoreductase</keyword>
<dbReference type="Proteomes" id="UP000001640">
    <property type="component" value="Chromosome 7"/>
</dbReference>
<accession>G0VI13</accession>
<evidence type="ECO:0000256" key="1">
    <source>
        <dbReference type="ARBA" id="ARBA00022857"/>
    </source>
</evidence>
<keyword evidence="1" id="KW-0521">NADP</keyword>
<dbReference type="GO" id="GO:0030437">
    <property type="term" value="P:ascospore formation"/>
    <property type="evidence" value="ECO:0007669"/>
    <property type="project" value="EnsemblFungi"/>
</dbReference>
<proteinExistence type="predicted"/>
<dbReference type="STRING" id="1064592.G0VI13"/>
<dbReference type="OrthoDB" id="2136131at2759"/>
<dbReference type="AlphaFoldDB" id="G0VI13"/>
<evidence type="ECO:0000256" key="4">
    <source>
        <dbReference type="ARBA" id="ARBA00048009"/>
    </source>
</evidence>
<evidence type="ECO:0000256" key="3">
    <source>
        <dbReference type="ARBA" id="ARBA00026117"/>
    </source>
</evidence>
<evidence type="ECO:0000256" key="2">
    <source>
        <dbReference type="ARBA" id="ARBA00023002"/>
    </source>
</evidence>
<dbReference type="Gene3D" id="3.40.50.720">
    <property type="entry name" value="NAD(P)-binding Rossmann-like Domain"/>
    <property type="match status" value="1"/>
</dbReference>
<comment type="catalytic activity">
    <reaction evidence="5">
        <text>a (2E,4Z)-dienoyl-CoA + NADPH + H(+) = a 4,5-saturated-(3E)-enoyl-CoA + NADP(+)</text>
        <dbReference type="Rhea" id="RHEA:61892"/>
        <dbReference type="ChEBI" id="CHEBI:15378"/>
        <dbReference type="ChEBI" id="CHEBI:57783"/>
        <dbReference type="ChEBI" id="CHEBI:58349"/>
        <dbReference type="ChEBI" id="CHEBI:85099"/>
        <dbReference type="ChEBI" id="CHEBI:85493"/>
        <dbReference type="EC" id="1.3.1.124"/>
    </reaction>
</comment>
<dbReference type="OMA" id="QLRDWSD"/>
<gene>
    <name evidence="6" type="primary">NCAS0G01600</name>
    <name evidence="6" type="ordered locus">NCAS_0G01600</name>
</gene>
<dbReference type="InParanoid" id="G0VI13"/>
<dbReference type="eggNOG" id="KOG0725">
    <property type="taxonomic scope" value="Eukaryota"/>
</dbReference>
<comment type="catalytic activity">
    <reaction evidence="4">
        <text>a (2E,4E)-dienoyl-CoA + NADPH + H(+) = a 4,5-saturated-(3E)-enoyl-CoA + NADP(+)</text>
        <dbReference type="Rhea" id="RHEA:45912"/>
        <dbReference type="ChEBI" id="CHEBI:15378"/>
        <dbReference type="ChEBI" id="CHEBI:57783"/>
        <dbReference type="ChEBI" id="CHEBI:58349"/>
        <dbReference type="ChEBI" id="CHEBI:85101"/>
        <dbReference type="ChEBI" id="CHEBI:85493"/>
        <dbReference type="EC" id="1.3.1.124"/>
    </reaction>
</comment>
<dbReference type="InterPro" id="IPR002347">
    <property type="entry name" value="SDR_fam"/>
</dbReference>
<dbReference type="CDD" id="cd05369">
    <property type="entry name" value="TER_DECR_SDR_a"/>
    <property type="match status" value="1"/>
</dbReference>
<name>G0VI13_NAUCA</name>
<dbReference type="EC" id="1.3.1.124" evidence="3"/>
<dbReference type="InterPro" id="IPR036291">
    <property type="entry name" value="NAD(P)-bd_dom_sf"/>
</dbReference>
<keyword evidence="7" id="KW-1185">Reference proteome</keyword>
<dbReference type="PANTHER" id="PTHR43296">
    <property type="entry name" value="PEROXISOMAL 2,4-DIENOYL-COA REDUCTASE"/>
    <property type="match status" value="1"/>
</dbReference>
<dbReference type="Pfam" id="PF13561">
    <property type="entry name" value="adh_short_C2"/>
    <property type="match status" value="1"/>
</dbReference>
<dbReference type="EMBL" id="HE576758">
    <property type="protein sequence ID" value="CCC71047.1"/>
    <property type="molecule type" value="Genomic_DNA"/>
</dbReference>
<protein>
    <recommendedName>
        <fullName evidence="3">2,4-dienoyl-CoA reductase [(3E)-enoyl-CoA-producing]</fullName>
        <ecNumber evidence="3">1.3.1.124</ecNumber>
    </recommendedName>
</protein>
<evidence type="ECO:0000256" key="5">
    <source>
        <dbReference type="ARBA" id="ARBA00048340"/>
    </source>
</evidence>
<dbReference type="RefSeq" id="XP_003677400.1">
    <property type="nucleotide sequence ID" value="XM_003677352.1"/>
</dbReference>
<dbReference type="GO" id="GO:0009062">
    <property type="term" value="P:fatty acid catabolic process"/>
    <property type="evidence" value="ECO:0007669"/>
    <property type="project" value="EnsemblFungi"/>
</dbReference>
<dbReference type="HOGENOM" id="CLU_010194_1_2_1"/>
<reference evidence="6 7" key="1">
    <citation type="journal article" date="2011" name="Proc. Natl. Acad. Sci. U.S.A.">
        <title>Evolutionary erosion of yeast sex chromosomes by mating-type switching accidents.</title>
        <authorList>
            <person name="Gordon J.L."/>
            <person name="Armisen D."/>
            <person name="Proux-Wera E."/>
            <person name="Oheigeartaigh S.S."/>
            <person name="Byrne K.P."/>
            <person name="Wolfe K.H."/>
        </authorList>
    </citation>
    <scope>NUCLEOTIDE SEQUENCE [LARGE SCALE GENOMIC DNA]</scope>
    <source>
        <strain evidence="7">ATCC 76901 / BCRC 22586 / CBS 4309 / NBRC 1992 / NRRL Y-12630</strain>
    </source>
</reference>
<reference key="2">
    <citation type="submission" date="2011-08" db="EMBL/GenBank/DDBJ databases">
        <title>Genome sequence of Naumovozyma castellii.</title>
        <authorList>
            <person name="Gordon J.L."/>
            <person name="Armisen D."/>
            <person name="Proux-Wera E."/>
            <person name="OhEigeartaigh S.S."/>
            <person name="Byrne K.P."/>
            <person name="Wolfe K.H."/>
        </authorList>
    </citation>
    <scope>NUCLEOTIDE SEQUENCE</scope>
    <source>
        <strain>Type strain:CBS 4309</strain>
    </source>
</reference>
<dbReference type="FunCoup" id="G0VI13">
    <property type="interactions" value="287"/>
</dbReference>
<dbReference type="GO" id="GO:0005782">
    <property type="term" value="C:peroxisomal matrix"/>
    <property type="evidence" value="ECO:0007669"/>
    <property type="project" value="EnsemblFungi"/>
</dbReference>
<evidence type="ECO:0000313" key="6">
    <source>
        <dbReference type="EMBL" id="CCC71047.1"/>
    </source>
</evidence>
<dbReference type="SUPFAM" id="SSF51735">
    <property type="entry name" value="NAD(P)-binding Rossmann-fold domains"/>
    <property type="match status" value="1"/>
</dbReference>
<organism evidence="6 7">
    <name type="scientific">Naumovozyma castellii</name>
    <name type="common">Yeast</name>
    <name type="synonym">Saccharomyces castellii</name>
    <dbReference type="NCBI Taxonomy" id="27288"/>
    <lineage>
        <taxon>Eukaryota</taxon>
        <taxon>Fungi</taxon>
        <taxon>Dikarya</taxon>
        <taxon>Ascomycota</taxon>
        <taxon>Saccharomycotina</taxon>
        <taxon>Saccharomycetes</taxon>
        <taxon>Saccharomycetales</taxon>
        <taxon>Saccharomycetaceae</taxon>
        <taxon>Naumovozyma</taxon>
    </lineage>
</organism>